<dbReference type="CDD" id="cd22971">
    <property type="entry name" value="DD_RIIAD1"/>
    <property type="match status" value="1"/>
</dbReference>
<dbReference type="InterPro" id="IPR059162">
    <property type="entry name" value="RIIAD1"/>
</dbReference>
<evidence type="ECO:0000256" key="1">
    <source>
        <dbReference type="SAM" id="MobiDB-lite"/>
    </source>
</evidence>
<gene>
    <name evidence="2" type="ORF">CXG81DRAFT_26505</name>
</gene>
<dbReference type="Proteomes" id="UP000274922">
    <property type="component" value="Unassembled WGS sequence"/>
</dbReference>
<accession>A0A4P9X6J4</accession>
<sequence length="94" mass="10450">MVDRSGASAARPAAAAMPAHILTPKQQIEHQISNERYLRQHPEVHTIIRCLTRQIMKHQPDHIEPFLCEFVASEAFDTALARLQTRGAATASPP</sequence>
<keyword evidence="3" id="KW-1185">Reference proteome</keyword>
<evidence type="ECO:0008006" key="4">
    <source>
        <dbReference type="Google" id="ProtNLM"/>
    </source>
</evidence>
<dbReference type="OrthoDB" id="10249338at2759"/>
<feature type="region of interest" description="Disordered" evidence="1">
    <location>
        <begin position="1"/>
        <end position="21"/>
    </location>
</feature>
<feature type="compositionally biased region" description="Low complexity" evidence="1">
    <location>
        <begin position="1"/>
        <end position="19"/>
    </location>
</feature>
<dbReference type="EMBL" id="ML014198">
    <property type="protein sequence ID" value="RKP00804.1"/>
    <property type="molecule type" value="Genomic_DNA"/>
</dbReference>
<dbReference type="AlphaFoldDB" id="A0A4P9X6J4"/>
<reference evidence="3" key="1">
    <citation type="journal article" date="2018" name="Nat. Microbiol.">
        <title>Leveraging single-cell genomics to expand the fungal tree of life.</title>
        <authorList>
            <person name="Ahrendt S.R."/>
            <person name="Quandt C.A."/>
            <person name="Ciobanu D."/>
            <person name="Clum A."/>
            <person name="Salamov A."/>
            <person name="Andreopoulos B."/>
            <person name="Cheng J.F."/>
            <person name="Woyke T."/>
            <person name="Pelin A."/>
            <person name="Henrissat B."/>
            <person name="Reynolds N.K."/>
            <person name="Benny G.L."/>
            <person name="Smith M.E."/>
            <person name="James T.Y."/>
            <person name="Grigoriev I.V."/>
        </authorList>
    </citation>
    <scope>NUCLEOTIDE SEQUENCE [LARGE SCALE GENOMIC DNA]</scope>
    <source>
        <strain evidence="3">ATCC 52028</strain>
    </source>
</reference>
<protein>
    <recommendedName>
        <fullName evidence="4">RIIa domain-containing protein</fullName>
    </recommendedName>
</protein>
<organism evidence="2 3">
    <name type="scientific">Caulochytrium protostelioides</name>
    <dbReference type="NCBI Taxonomy" id="1555241"/>
    <lineage>
        <taxon>Eukaryota</taxon>
        <taxon>Fungi</taxon>
        <taxon>Fungi incertae sedis</taxon>
        <taxon>Chytridiomycota</taxon>
        <taxon>Chytridiomycota incertae sedis</taxon>
        <taxon>Chytridiomycetes</taxon>
        <taxon>Caulochytriales</taxon>
        <taxon>Caulochytriaceae</taxon>
        <taxon>Caulochytrium</taxon>
    </lineage>
</organism>
<proteinExistence type="predicted"/>
<evidence type="ECO:0000313" key="2">
    <source>
        <dbReference type="EMBL" id="RKP00804.1"/>
    </source>
</evidence>
<name>A0A4P9X6J4_9FUNG</name>
<evidence type="ECO:0000313" key="3">
    <source>
        <dbReference type="Proteomes" id="UP000274922"/>
    </source>
</evidence>